<reference evidence="10 11" key="1">
    <citation type="submission" date="2017-07" db="EMBL/GenBank/DDBJ databases">
        <title>An improved, manually edited Actinidia chinensis var. chinensis (kiwifruit) genome highlights the challenges associated with draft genomes and gene prediction in plants.</title>
        <authorList>
            <person name="Pilkington S."/>
            <person name="Crowhurst R."/>
            <person name="Hilario E."/>
            <person name="Nardozza S."/>
            <person name="Fraser L."/>
            <person name="Peng Y."/>
            <person name="Gunaseelan K."/>
            <person name="Simpson R."/>
            <person name="Tahir J."/>
            <person name="Deroles S."/>
            <person name="Templeton K."/>
            <person name="Luo Z."/>
            <person name="Davy M."/>
            <person name="Cheng C."/>
            <person name="Mcneilage M."/>
            <person name="Scaglione D."/>
            <person name="Liu Y."/>
            <person name="Zhang Q."/>
            <person name="Datson P."/>
            <person name="De Silva N."/>
            <person name="Gardiner S."/>
            <person name="Bassett H."/>
            <person name="Chagne D."/>
            <person name="Mccallum J."/>
            <person name="Dzierzon H."/>
            <person name="Deng C."/>
            <person name="Wang Y.-Y."/>
            <person name="Barron N."/>
            <person name="Manako K."/>
            <person name="Bowen J."/>
            <person name="Foster T."/>
            <person name="Erridge Z."/>
            <person name="Tiffin H."/>
            <person name="Waite C."/>
            <person name="Davies K."/>
            <person name="Grierson E."/>
            <person name="Laing W."/>
            <person name="Kirk R."/>
            <person name="Chen X."/>
            <person name="Wood M."/>
            <person name="Montefiori M."/>
            <person name="Brummell D."/>
            <person name="Schwinn K."/>
            <person name="Catanach A."/>
            <person name="Fullerton C."/>
            <person name="Li D."/>
            <person name="Meiyalaghan S."/>
            <person name="Nieuwenhuizen N."/>
            <person name="Read N."/>
            <person name="Prakash R."/>
            <person name="Hunter D."/>
            <person name="Zhang H."/>
            <person name="Mckenzie M."/>
            <person name="Knabel M."/>
            <person name="Harris A."/>
            <person name="Allan A."/>
            <person name="Chen A."/>
            <person name="Janssen B."/>
            <person name="Plunkett B."/>
            <person name="Dwamena C."/>
            <person name="Voogd C."/>
            <person name="Leif D."/>
            <person name="Lafferty D."/>
            <person name="Souleyre E."/>
            <person name="Varkonyi-Gasic E."/>
            <person name="Gambi F."/>
            <person name="Hanley J."/>
            <person name="Yao J.-L."/>
            <person name="Cheung J."/>
            <person name="David K."/>
            <person name="Warren B."/>
            <person name="Marsh K."/>
            <person name="Snowden K."/>
            <person name="Lin-Wang K."/>
            <person name="Brian L."/>
            <person name="Martinez-Sanchez M."/>
            <person name="Wang M."/>
            <person name="Ileperuma N."/>
            <person name="Macnee N."/>
            <person name="Campin R."/>
            <person name="Mcatee P."/>
            <person name="Drummond R."/>
            <person name="Espley R."/>
            <person name="Ireland H."/>
            <person name="Wu R."/>
            <person name="Atkinson R."/>
            <person name="Karunairetnam S."/>
            <person name="Bulley S."/>
            <person name="Chunkath S."/>
            <person name="Hanley Z."/>
            <person name="Storey R."/>
            <person name="Thrimawithana A."/>
            <person name="Thomson S."/>
            <person name="David C."/>
            <person name="Testolin R."/>
        </authorList>
    </citation>
    <scope>NUCLEOTIDE SEQUENCE [LARGE SCALE GENOMIC DNA]</scope>
    <source>
        <strain evidence="11">cv. Red5</strain>
        <tissue evidence="10">Young leaf</tissue>
    </source>
</reference>
<dbReference type="InterPro" id="IPR008183">
    <property type="entry name" value="Aldose_1/G6P_1-epimerase"/>
</dbReference>
<evidence type="ECO:0000256" key="6">
    <source>
        <dbReference type="PIRSR" id="PIRSR005096-1"/>
    </source>
</evidence>
<dbReference type="PANTHER" id="PTHR10091">
    <property type="entry name" value="ALDOSE-1-EPIMERASE"/>
    <property type="match status" value="1"/>
</dbReference>
<evidence type="ECO:0000256" key="7">
    <source>
        <dbReference type="PIRSR" id="PIRSR005096-2"/>
    </source>
</evidence>
<evidence type="ECO:0000256" key="1">
    <source>
        <dbReference type="ARBA" id="ARBA00005028"/>
    </source>
</evidence>
<keyword evidence="4 5" id="KW-0119">Carbohydrate metabolism</keyword>
<keyword evidence="9" id="KW-0732">Signal</keyword>
<protein>
    <recommendedName>
        <fullName evidence="5">Aldose 1-epimerase</fullName>
        <ecNumber evidence="5">5.1.3.3</ecNumber>
    </recommendedName>
</protein>
<dbReference type="Proteomes" id="UP000241394">
    <property type="component" value="Chromosome LG3"/>
</dbReference>
<dbReference type="InterPro" id="IPR014718">
    <property type="entry name" value="GH-type_carb-bd"/>
</dbReference>
<dbReference type="GO" id="GO:0030246">
    <property type="term" value="F:carbohydrate binding"/>
    <property type="evidence" value="ECO:0007669"/>
    <property type="project" value="InterPro"/>
</dbReference>
<keyword evidence="11" id="KW-1185">Reference proteome</keyword>
<evidence type="ECO:0000256" key="9">
    <source>
        <dbReference type="SAM" id="SignalP"/>
    </source>
</evidence>
<dbReference type="SUPFAM" id="SSF74650">
    <property type="entry name" value="Galactose mutarotase-like"/>
    <property type="match status" value="1"/>
</dbReference>
<evidence type="ECO:0000313" key="11">
    <source>
        <dbReference type="Proteomes" id="UP000241394"/>
    </source>
</evidence>
<dbReference type="Pfam" id="PF01263">
    <property type="entry name" value="Aldose_epim"/>
    <property type="match status" value="1"/>
</dbReference>
<evidence type="ECO:0000256" key="2">
    <source>
        <dbReference type="ARBA" id="ARBA00006206"/>
    </source>
</evidence>
<accession>A0A2R6RUK1</accession>
<evidence type="ECO:0000256" key="3">
    <source>
        <dbReference type="ARBA" id="ARBA00023235"/>
    </source>
</evidence>
<dbReference type="EC" id="5.1.3.3" evidence="5"/>
<dbReference type="UniPathway" id="UPA00242"/>
<dbReference type="GO" id="GO:0033499">
    <property type="term" value="P:galactose catabolic process via UDP-galactose, Leloir pathway"/>
    <property type="evidence" value="ECO:0007669"/>
    <property type="project" value="TreeGrafter"/>
</dbReference>
<evidence type="ECO:0000313" key="10">
    <source>
        <dbReference type="EMBL" id="PSS33706.1"/>
    </source>
</evidence>
<dbReference type="CDD" id="cd09019">
    <property type="entry name" value="galactose_mutarotase_like"/>
    <property type="match status" value="1"/>
</dbReference>
<name>A0A2R6RUK1_ACTCC</name>
<keyword evidence="3 5" id="KW-0413">Isomerase</keyword>
<dbReference type="InterPro" id="IPR015443">
    <property type="entry name" value="Aldose_1-epimerase"/>
</dbReference>
<evidence type="ECO:0000256" key="4">
    <source>
        <dbReference type="ARBA" id="ARBA00023277"/>
    </source>
</evidence>
<dbReference type="PANTHER" id="PTHR10091:SF0">
    <property type="entry name" value="GALACTOSE MUTAROTASE"/>
    <property type="match status" value="1"/>
</dbReference>
<evidence type="ECO:0000256" key="8">
    <source>
        <dbReference type="PIRSR" id="PIRSR005096-3"/>
    </source>
</evidence>
<gene>
    <name evidence="10" type="ORF">CEY00_Acc04106</name>
</gene>
<dbReference type="OMA" id="CVAIEAQ"/>
<comment type="catalytic activity">
    <reaction evidence="5">
        <text>alpha-D-glucose = beta-D-glucose</text>
        <dbReference type="Rhea" id="RHEA:10264"/>
        <dbReference type="ChEBI" id="CHEBI:15903"/>
        <dbReference type="ChEBI" id="CHEBI:17925"/>
        <dbReference type="EC" id="5.1.3.3"/>
    </reaction>
</comment>
<sequence>MPKTSRLLCFVIFAIWFFANVSESKPEVGIYELKRGDFSLKLTNWGASIISLVLPDKYGKLADVVLGYDSVKDYMNDTTYFGATVGRVANRIGGARFTLNGTLYKLDANEGKNTLHGGTRGFSDVIWKVKKYHNEGHSPYITFSYHSFDGEEGFPGALLVTVTYALVGQSMAIIMKAKAQNKATPVNLAHHTYWNLGGHNSGDILSNEIQIFGSHTTPVDKQLIPTGKIAPVKGTPYDFLQPAPISSKIMQLPNGYDINYCLDGGASKEFKTAAIVHDKKSGRVMELLTNQPGVQFYTGNYINDLKGKGGFVYQAHAGLCLETQGFPDSVNHPNFPSQIVTHGKKYVHRMLFKFSTKAA</sequence>
<dbReference type="InterPro" id="IPR011013">
    <property type="entry name" value="Gal_mutarotase_sf_dom"/>
</dbReference>
<dbReference type="Gene3D" id="2.70.98.10">
    <property type="match status" value="1"/>
</dbReference>
<feature type="active site" description="Proton acceptor" evidence="6">
    <location>
        <position position="322"/>
    </location>
</feature>
<feature type="active site" description="Proton donor" evidence="6">
    <location>
        <position position="191"/>
    </location>
</feature>
<dbReference type="FunCoup" id="A0A2R6RUK1">
    <property type="interactions" value="774"/>
</dbReference>
<feature type="binding site" evidence="8">
    <location>
        <begin position="191"/>
        <end position="193"/>
    </location>
    <ligand>
        <name>beta-D-galactose</name>
        <dbReference type="ChEBI" id="CHEBI:27667"/>
    </ligand>
</feature>
<dbReference type="PIRSF" id="PIRSF005096">
    <property type="entry name" value="GALM"/>
    <property type="match status" value="1"/>
</dbReference>
<comment type="caution">
    <text evidence="10">The sequence shown here is derived from an EMBL/GenBank/DDBJ whole genome shotgun (WGS) entry which is preliminary data.</text>
</comment>
<reference evidence="11" key="2">
    <citation type="journal article" date="2018" name="BMC Genomics">
        <title>A manually annotated Actinidia chinensis var. chinensis (kiwifruit) genome highlights the challenges associated with draft genomes and gene prediction in plants.</title>
        <authorList>
            <person name="Pilkington S.M."/>
            <person name="Crowhurst R."/>
            <person name="Hilario E."/>
            <person name="Nardozza S."/>
            <person name="Fraser L."/>
            <person name="Peng Y."/>
            <person name="Gunaseelan K."/>
            <person name="Simpson R."/>
            <person name="Tahir J."/>
            <person name="Deroles S.C."/>
            <person name="Templeton K."/>
            <person name="Luo Z."/>
            <person name="Davy M."/>
            <person name="Cheng C."/>
            <person name="McNeilage M."/>
            <person name="Scaglione D."/>
            <person name="Liu Y."/>
            <person name="Zhang Q."/>
            <person name="Datson P."/>
            <person name="De Silva N."/>
            <person name="Gardiner S.E."/>
            <person name="Bassett H."/>
            <person name="Chagne D."/>
            <person name="McCallum J."/>
            <person name="Dzierzon H."/>
            <person name="Deng C."/>
            <person name="Wang Y.Y."/>
            <person name="Barron L."/>
            <person name="Manako K."/>
            <person name="Bowen J."/>
            <person name="Foster T.M."/>
            <person name="Erridge Z.A."/>
            <person name="Tiffin H."/>
            <person name="Waite C.N."/>
            <person name="Davies K.M."/>
            <person name="Grierson E.P."/>
            <person name="Laing W.A."/>
            <person name="Kirk R."/>
            <person name="Chen X."/>
            <person name="Wood M."/>
            <person name="Montefiori M."/>
            <person name="Brummell D.A."/>
            <person name="Schwinn K.E."/>
            <person name="Catanach A."/>
            <person name="Fullerton C."/>
            <person name="Li D."/>
            <person name="Meiyalaghan S."/>
            <person name="Nieuwenhuizen N."/>
            <person name="Read N."/>
            <person name="Prakash R."/>
            <person name="Hunter D."/>
            <person name="Zhang H."/>
            <person name="McKenzie M."/>
            <person name="Knabel M."/>
            <person name="Harris A."/>
            <person name="Allan A.C."/>
            <person name="Gleave A."/>
            <person name="Chen A."/>
            <person name="Janssen B.J."/>
            <person name="Plunkett B."/>
            <person name="Ampomah-Dwamena C."/>
            <person name="Voogd C."/>
            <person name="Leif D."/>
            <person name="Lafferty D."/>
            <person name="Souleyre E.J.F."/>
            <person name="Varkonyi-Gasic E."/>
            <person name="Gambi F."/>
            <person name="Hanley J."/>
            <person name="Yao J.L."/>
            <person name="Cheung J."/>
            <person name="David K.M."/>
            <person name="Warren B."/>
            <person name="Marsh K."/>
            <person name="Snowden K.C."/>
            <person name="Lin-Wang K."/>
            <person name="Brian L."/>
            <person name="Martinez-Sanchez M."/>
            <person name="Wang M."/>
            <person name="Ileperuma N."/>
            <person name="Macnee N."/>
            <person name="Campin R."/>
            <person name="McAtee P."/>
            <person name="Drummond R.S.M."/>
            <person name="Espley R.V."/>
            <person name="Ireland H.S."/>
            <person name="Wu R."/>
            <person name="Atkinson R.G."/>
            <person name="Karunairetnam S."/>
            <person name="Bulley S."/>
            <person name="Chunkath S."/>
            <person name="Hanley Z."/>
            <person name="Storey R."/>
            <person name="Thrimawithana A.H."/>
            <person name="Thomson S."/>
            <person name="David C."/>
            <person name="Testolin R."/>
            <person name="Huang H."/>
            <person name="Hellens R.P."/>
            <person name="Schaffer R.J."/>
        </authorList>
    </citation>
    <scope>NUCLEOTIDE SEQUENCE [LARGE SCALE GENOMIC DNA]</scope>
    <source>
        <strain evidence="11">cv. Red5</strain>
    </source>
</reference>
<feature type="binding site" evidence="8">
    <location>
        <begin position="90"/>
        <end position="91"/>
    </location>
    <ligand>
        <name>beta-D-galactose</name>
        <dbReference type="ChEBI" id="CHEBI:27667"/>
    </ligand>
</feature>
<dbReference type="EMBL" id="NKQK01000003">
    <property type="protein sequence ID" value="PSS33706.1"/>
    <property type="molecule type" value="Genomic_DNA"/>
</dbReference>
<dbReference type="InParanoid" id="A0A2R6RUK1"/>
<organism evidence="10 11">
    <name type="scientific">Actinidia chinensis var. chinensis</name>
    <name type="common">Chinese soft-hair kiwi</name>
    <dbReference type="NCBI Taxonomy" id="1590841"/>
    <lineage>
        <taxon>Eukaryota</taxon>
        <taxon>Viridiplantae</taxon>
        <taxon>Streptophyta</taxon>
        <taxon>Embryophyta</taxon>
        <taxon>Tracheophyta</taxon>
        <taxon>Spermatophyta</taxon>
        <taxon>Magnoliopsida</taxon>
        <taxon>eudicotyledons</taxon>
        <taxon>Gunneridae</taxon>
        <taxon>Pentapetalae</taxon>
        <taxon>asterids</taxon>
        <taxon>Ericales</taxon>
        <taxon>Actinidiaceae</taxon>
        <taxon>Actinidia</taxon>
    </lineage>
</organism>
<dbReference type="STRING" id="1590841.A0A2R6RUK1"/>
<dbReference type="FunFam" id="2.70.98.10:FF:000008">
    <property type="entry name" value="Aldose 1-epimerase"/>
    <property type="match status" value="1"/>
</dbReference>
<proteinExistence type="inferred from homology"/>
<dbReference type="OrthoDB" id="274691at2759"/>
<comment type="similarity">
    <text evidence="2 5">Belongs to the aldose epimerase family.</text>
</comment>
<comment type="pathway">
    <text evidence="1 5">Carbohydrate metabolism; hexose metabolism.</text>
</comment>
<feature type="binding site" evidence="7">
    <location>
        <position position="257"/>
    </location>
    <ligand>
        <name>beta-D-galactose</name>
        <dbReference type="ChEBI" id="CHEBI:27667"/>
    </ligand>
</feature>
<dbReference type="AlphaFoldDB" id="A0A2R6RUK1"/>
<dbReference type="GO" id="GO:0004034">
    <property type="term" value="F:aldose 1-epimerase activity"/>
    <property type="evidence" value="ECO:0007669"/>
    <property type="project" value="UniProtKB-EC"/>
</dbReference>
<feature type="signal peptide" evidence="9">
    <location>
        <begin position="1"/>
        <end position="24"/>
    </location>
</feature>
<dbReference type="NCBIfam" id="NF008277">
    <property type="entry name" value="PRK11055.1"/>
    <property type="match status" value="1"/>
</dbReference>
<evidence type="ECO:0000256" key="5">
    <source>
        <dbReference type="PIRNR" id="PIRNR005096"/>
    </source>
</evidence>
<dbReference type="GO" id="GO:0006006">
    <property type="term" value="P:glucose metabolic process"/>
    <property type="evidence" value="ECO:0007669"/>
    <property type="project" value="TreeGrafter"/>
</dbReference>
<feature type="chain" id="PRO_5015351394" description="Aldose 1-epimerase" evidence="9">
    <location>
        <begin position="25"/>
        <end position="359"/>
    </location>
</feature>
<dbReference type="InterPro" id="IPR047215">
    <property type="entry name" value="Galactose_mutarotase-like"/>
</dbReference>
<dbReference type="Gramene" id="PSS33706">
    <property type="protein sequence ID" value="PSS33706"/>
    <property type="gene ID" value="CEY00_Acc04106"/>
</dbReference>